<feature type="binding site" evidence="6">
    <location>
        <position position="69"/>
    </location>
    <ligand>
        <name>Mg(2+)</name>
        <dbReference type="ChEBI" id="CHEBI:18420"/>
        <label>1</label>
    </ligand>
</feature>
<evidence type="ECO:0000256" key="4">
    <source>
        <dbReference type="ARBA" id="ARBA00022801"/>
    </source>
</evidence>
<feature type="binding site" evidence="6">
    <location>
        <position position="212"/>
    </location>
    <ligand>
        <name>substrate</name>
    </ligand>
</feature>
<dbReference type="InterPro" id="IPR006240">
    <property type="entry name" value="CysQ"/>
</dbReference>
<keyword evidence="2 6" id="KW-1003">Cell membrane</keyword>
<dbReference type="InterPro" id="IPR020550">
    <property type="entry name" value="Inositol_monophosphatase_CS"/>
</dbReference>
<comment type="subcellular location">
    <subcellularLocation>
        <location evidence="6">Cell inner membrane</location>
        <topology evidence="6">Peripheral membrane protein</topology>
        <orientation evidence="6">Cytoplasmic side</orientation>
    </subcellularLocation>
</comment>
<name>A0ABY9H541_9GAMM</name>
<dbReference type="CDD" id="cd01638">
    <property type="entry name" value="CysQ"/>
    <property type="match status" value="1"/>
</dbReference>
<feature type="binding site" evidence="6">
    <location>
        <begin position="91"/>
        <end position="94"/>
    </location>
    <ligand>
        <name>substrate</name>
    </ligand>
</feature>
<feature type="binding site" evidence="6">
    <location>
        <position position="92"/>
    </location>
    <ligand>
        <name>Mg(2+)</name>
        <dbReference type="ChEBI" id="CHEBI:18420"/>
        <label>2</label>
    </ligand>
</feature>
<comment type="function">
    <text evidence="6">Converts adenosine-3',5'-bisphosphate (PAP) to AMP.</text>
</comment>
<dbReference type="EMBL" id="CP131913">
    <property type="protein sequence ID" value="WLI73582.1"/>
    <property type="molecule type" value="Genomic_DNA"/>
</dbReference>
<protein>
    <recommendedName>
        <fullName evidence="6">3'(2'),5'-bisphosphate nucleotidase CysQ</fullName>
        <ecNumber evidence="6">3.1.3.7</ecNumber>
    </recommendedName>
    <alternativeName>
        <fullName evidence="6">3'(2'),5-bisphosphonucleoside 3'(2')-phosphohydrolase</fullName>
    </alternativeName>
    <alternativeName>
        <fullName evidence="6">3'-phosphoadenosine 5'-phosphate phosphatase</fullName>
        <shortName evidence="6">PAP phosphatase</shortName>
    </alternativeName>
</protein>
<feature type="binding site" evidence="6">
    <location>
        <position position="89"/>
    </location>
    <ligand>
        <name>Mg(2+)</name>
        <dbReference type="ChEBI" id="CHEBI:18420"/>
        <label>1</label>
    </ligand>
</feature>
<evidence type="ECO:0000256" key="5">
    <source>
        <dbReference type="ARBA" id="ARBA00023136"/>
    </source>
</evidence>
<dbReference type="Gene3D" id="3.40.190.80">
    <property type="match status" value="1"/>
</dbReference>
<dbReference type="Pfam" id="PF00459">
    <property type="entry name" value="Inositol_P"/>
    <property type="match status" value="1"/>
</dbReference>
<gene>
    <name evidence="6 7" type="primary">cysQ</name>
    <name evidence="7" type="ORF">B6N23_01155</name>
</gene>
<dbReference type="InterPro" id="IPR050725">
    <property type="entry name" value="CysQ/Inositol_MonoPase"/>
</dbReference>
<keyword evidence="5 6" id="KW-0472">Membrane</keyword>
<comment type="cofactor">
    <cofactor evidence="6">
        <name>Mg(2+)</name>
        <dbReference type="ChEBI" id="CHEBI:18420"/>
    </cofactor>
</comment>
<feature type="binding site" evidence="6">
    <location>
        <position position="91"/>
    </location>
    <ligand>
        <name>Mg(2+)</name>
        <dbReference type="ChEBI" id="CHEBI:18420"/>
        <label>1</label>
    </ligand>
</feature>
<accession>A0ABY9H541</accession>
<dbReference type="SUPFAM" id="SSF56655">
    <property type="entry name" value="Carbohydrate phosphatase"/>
    <property type="match status" value="1"/>
</dbReference>
<dbReference type="HAMAP" id="MF_02095">
    <property type="entry name" value="CysQ"/>
    <property type="match status" value="1"/>
</dbReference>
<dbReference type="PRINTS" id="PR00377">
    <property type="entry name" value="IMPHPHTASES"/>
</dbReference>
<comment type="similarity">
    <text evidence="1 6">Belongs to the inositol monophosphatase superfamily. CysQ family.</text>
</comment>
<sequence>MEPSDTQPDLETLVCLCEEAGRAILAVREAGFRVDAKEDASPVTAADLAAHEILVAGLAAGSTLPILSEEGREVPWEARREWQRFWLIDPLDGTREFVDGFDDFTVNVALVEAGRPVLGVVHVPASGTSWAGVLGQGAWRWQAGRREPIGVAPRWPPRVLASRAHLDPATRAWISAIPGARLERCGSSVKFCRIAEGRADLYPRFSPTCEWDTAAGQAVLEAAGGVVLAADSLAALRCQQGESLVNGHFIACATPAWRERLAVLRRQAVGESGRHR</sequence>
<dbReference type="EC" id="3.1.3.7" evidence="6"/>
<dbReference type="NCBIfam" id="TIGR01331">
    <property type="entry name" value="bisphos_cysQ"/>
    <property type="match status" value="1"/>
</dbReference>
<keyword evidence="6" id="KW-0460">Magnesium</keyword>
<evidence type="ECO:0000256" key="1">
    <source>
        <dbReference type="ARBA" id="ARBA00005289"/>
    </source>
</evidence>
<dbReference type="Proteomes" id="UP001235344">
    <property type="component" value="Chromosome"/>
</dbReference>
<evidence type="ECO:0000256" key="2">
    <source>
        <dbReference type="ARBA" id="ARBA00022475"/>
    </source>
</evidence>
<feature type="binding site" evidence="6">
    <location>
        <position position="89"/>
    </location>
    <ligand>
        <name>Mg(2+)</name>
        <dbReference type="ChEBI" id="CHEBI:18420"/>
        <label>2</label>
    </ligand>
</feature>
<dbReference type="GO" id="GO:0008441">
    <property type="term" value="F:3'(2'),5'-bisphosphate nucleotidase activity"/>
    <property type="evidence" value="ECO:0007669"/>
    <property type="project" value="UniProtKB-EC"/>
</dbReference>
<reference evidence="7 8" key="1">
    <citation type="submission" date="2023-08" db="EMBL/GenBank/DDBJ databases">
        <title>Transcriptome Analysis of Halomonas alkalicola CICC 11012s to Identify the Genes Involved in Alkaline Tolerances.</title>
        <authorList>
            <person name="Zhai L."/>
        </authorList>
    </citation>
    <scope>NUCLEOTIDE SEQUENCE [LARGE SCALE GENOMIC DNA]</scope>
    <source>
        <strain evidence="7 8">CICC 11012s</strain>
    </source>
</reference>
<evidence type="ECO:0000256" key="6">
    <source>
        <dbReference type="HAMAP-Rule" id="MF_02095"/>
    </source>
</evidence>
<evidence type="ECO:0000313" key="7">
    <source>
        <dbReference type="EMBL" id="WLI73582.1"/>
    </source>
</evidence>
<dbReference type="PROSITE" id="PS00630">
    <property type="entry name" value="IMP_2"/>
    <property type="match status" value="1"/>
</dbReference>
<dbReference type="PANTHER" id="PTHR43028">
    <property type="entry name" value="3'(2'),5'-BISPHOSPHATE NUCLEOTIDASE 1"/>
    <property type="match status" value="1"/>
</dbReference>
<feature type="binding site" evidence="6">
    <location>
        <position position="69"/>
    </location>
    <ligand>
        <name>substrate</name>
    </ligand>
</feature>
<dbReference type="RefSeq" id="WP_302138441.1">
    <property type="nucleotide sequence ID" value="NZ_CP130143.1"/>
</dbReference>
<dbReference type="InterPro" id="IPR000760">
    <property type="entry name" value="Inositol_monophosphatase-like"/>
</dbReference>
<keyword evidence="3 6" id="KW-0997">Cell inner membrane</keyword>
<organism evidence="7 8">
    <name type="scientific">Halomonas alkalicola</name>
    <dbReference type="NCBI Taxonomy" id="1930622"/>
    <lineage>
        <taxon>Bacteria</taxon>
        <taxon>Pseudomonadati</taxon>
        <taxon>Pseudomonadota</taxon>
        <taxon>Gammaproteobacteria</taxon>
        <taxon>Oceanospirillales</taxon>
        <taxon>Halomonadaceae</taxon>
        <taxon>Halomonas</taxon>
    </lineage>
</organism>
<evidence type="ECO:0000256" key="3">
    <source>
        <dbReference type="ARBA" id="ARBA00022519"/>
    </source>
</evidence>
<keyword evidence="8" id="KW-1185">Reference proteome</keyword>
<evidence type="ECO:0000313" key="8">
    <source>
        <dbReference type="Proteomes" id="UP001235344"/>
    </source>
</evidence>
<keyword evidence="4 6" id="KW-0378">Hydrolase</keyword>
<comment type="catalytic activity">
    <reaction evidence="6">
        <text>adenosine 3',5'-bisphosphate + H2O = AMP + phosphate</text>
        <dbReference type="Rhea" id="RHEA:10040"/>
        <dbReference type="ChEBI" id="CHEBI:15377"/>
        <dbReference type="ChEBI" id="CHEBI:43474"/>
        <dbReference type="ChEBI" id="CHEBI:58343"/>
        <dbReference type="ChEBI" id="CHEBI:456215"/>
        <dbReference type="EC" id="3.1.3.7"/>
    </reaction>
</comment>
<dbReference type="Gene3D" id="3.30.540.10">
    <property type="entry name" value="Fructose-1,6-Bisphosphatase, subunit A, domain 1"/>
    <property type="match status" value="1"/>
</dbReference>
<feature type="binding site" evidence="6">
    <location>
        <position position="212"/>
    </location>
    <ligand>
        <name>Mg(2+)</name>
        <dbReference type="ChEBI" id="CHEBI:18420"/>
        <label>2</label>
    </ligand>
</feature>
<keyword evidence="6" id="KW-0479">Metal-binding</keyword>
<proteinExistence type="inferred from homology"/>
<dbReference type="PANTHER" id="PTHR43028:SF5">
    <property type="entry name" value="3'(2'),5'-BISPHOSPHATE NUCLEOTIDASE 1"/>
    <property type="match status" value="1"/>
</dbReference>